<dbReference type="PRINTS" id="PR00344">
    <property type="entry name" value="BCTRLSENSOR"/>
</dbReference>
<evidence type="ECO:0000256" key="15">
    <source>
        <dbReference type="ARBA" id="ARBA00073143"/>
    </source>
</evidence>
<dbReference type="GO" id="GO:0005524">
    <property type="term" value="F:ATP binding"/>
    <property type="evidence" value="ECO:0007669"/>
    <property type="project" value="UniProtKB-KW"/>
</dbReference>
<evidence type="ECO:0000256" key="9">
    <source>
        <dbReference type="ARBA" id="ARBA00022741"/>
    </source>
</evidence>
<reference evidence="21 22" key="1">
    <citation type="submission" date="2014-04" db="EMBL/GenBank/DDBJ databases">
        <title>Marinobacterium kochiensis sp. nov., isolated from sediment sample collected from Kochi backwaters in Kerala, India.</title>
        <authorList>
            <person name="Singh A."/>
            <person name="Pinnaka A.K."/>
        </authorList>
    </citation>
    <scope>NUCLEOTIDE SEQUENCE [LARGE SCALE GENOMIC DNA]</scope>
    <source>
        <strain evidence="21 22">AK27</strain>
    </source>
</reference>
<keyword evidence="11" id="KW-0067">ATP-binding</keyword>
<dbReference type="InterPro" id="IPR000014">
    <property type="entry name" value="PAS"/>
</dbReference>
<dbReference type="NCBIfam" id="TIGR00229">
    <property type="entry name" value="sensory_box"/>
    <property type="match status" value="1"/>
</dbReference>
<dbReference type="FunFam" id="1.10.287.130:FF:000049">
    <property type="entry name" value="C4-dicarboxylate transport sensor protein DctB"/>
    <property type="match status" value="1"/>
</dbReference>
<dbReference type="SUPFAM" id="SSF55874">
    <property type="entry name" value="ATPase domain of HSP90 chaperone/DNA topoisomerase II/histidine kinase"/>
    <property type="match status" value="1"/>
</dbReference>
<dbReference type="EMBL" id="JMQN01000036">
    <property type="protein sequence ID" value="KEA63518.1"/>
    <property type="molecule type" value="Genomic_DNA"/>
</dbReference>
<keyword evidence="5" id="KW-0997">Cell inner membrane</keyword>
<evidence type="ECO:0000256" key="10">
    <source>
        <dbReference type="ARBA" id="ARBA00022777"/>
    </source>
</evidence>
<dbReference type="InterPro" id="IPR004358">
    <property type="entry name" value="Sig_transdc_His_kin-like_C"/>
</dbReference>
<evidence type="ECO:0000256" key="17">
    <source>
        <dbReference type="SAM" id="Phobius"/>
    </source>
</evidence>
<feature type="transmembrane region" description="Helical" evidence="17">
    <location>
        <begin position="313"/>
        <end position="337"/>
    </location>
</feature>
<dbReference type="GO" id="GO:0005886">
    <property type="term" value="C:plasma membrane"/>
    <property type="evidence" value="ECO:0007669"/>
    <property type="project" value="UniProtKB-SubCell"/>
</dbReference>
<accession>A0A081FYB3</accession>
<protein>
    <recommendedName>
        <fullName evidence="15">C4-dicarboxylate transport sensor protein DctB</fullName>
        <ecNumber evidence="3">2.7.13.3</ecNumber>
    </recommendedName>
</protein>
<evidence type="ECO:0000256" key="4">
    <source>
        <dbReference type="ARBA" id="ARBA00022475"/>
    </source>
</evidence>
<evidence type="ECO:0000256" key="13">
    <source>
        <dbReference type="ARBA" id="ARBA00023012"/>
    </source>
</evidence>
<dbReference type="InterPro" id="IPR033479">
    <property type="entry name" value="dCache_1"/>
</dbReference>
<evidence type="ECO:0000259" key="20">
    <source>
        <dbReference type="PROSITE" id="PS50113"/>
    </source>
</evidence>
<dbReference type="InterPro" id="IPR036097">
    <property type="entry name" value="HisK_dim/P_sf"/>
</dbReference>
<keyword evidence="16" id="KW-0175">Coiled coil</keyword>
<evidence type="ECO:0000256" key="14">
    <source>
        <dbReference type="ARBA" id="ARBA00023136"/>
    </source>
</evidence>
<comment type="subcellular location">
    <subcellularLocation>
        <location evidence="2">Cell inner membrane</location>
        <topology evidence="2">Multi-pass membrane protein</topology>
    </subcellularLocation>
</comment>
<evidence type="ECO:0000256" key="16">
    <source>
        <dbReference type="SAM" id="Coils"/>
    </source>
</evidence>
<feature type="domain" description="Histidine kinase" evidence="18">
    <location>
        <begin position="535"/>
        <end position="748"/>
    </location>
</feature>
<dbReference type="EC" id="2.7.13.3" evidence="3"/>
<dbReference type="FunFam" id="3.30.450.20:FF:000127">
    <property type="entry name" value="C4-dicarboxylate transport sensor protein"/>
    <property type="match status" value="1"/>
</dbReference>
<evidence type="ECO:0000313" key="21">
    <source>
        <dbReference type="EMBL" id="KEA63518.1"/>
    </source>
</evidence>
<dbReference type="CDD" id="cd00082">
    <property type="entry name" value="HisKA"/>
    <property type="match status" value="1"/>
</dbReference>
<evidence type="ECO:0000259" key="18">
    <source>
        <dbReference type="PROSITE" id="PS50109"/>
    </source>
</evidence>
<dbReference type="InterPro" id="IPR003594">
    <property type="entry name" value="HATPase_dom"/>
</dbReference>
<evidence type="ECO:0000256" key="12">
    <source>
        <dbReference type="ARBA" id="ARBA00022989"/>
    </source>
</evidence>
<dbReference type="SMART" id="SM00388">
    <property type="entry name" value="HisKA"/>
    <property type="match status" value="1"/>
</dbReference>
<evidence type="ECO:0000256" key="8">
    <source>
        <dbReference type="ARBA" id="ARBA00022692"/>
    </source>
</evidence>
<dbReference type="RefSeq" id="WP_051692880.1">
    <property type="nucleotide sequence ID" value="NZ_JMQN01000036.1"/>
</dbReference>
<dbReference type="CDD" id="cd00130">
    <property type="entry name" value="PAS"/>
    <property type="match status" value="1"/>
</dbReference>
<dbReference type="InterPro" id="IPR003661">
    <property type="entry name" value="HisK_dim/P_dom"/>
</dbReference>
<comment type="catalytic activity">
    <reaction evidence="1">
        <text>ATP + protein L-histidine = ADP + protein N-phospho-L-histidine.</text>
        <dbReference type="EC" id="2.7.13.3"/>
    </reaction>
</comment>
<keyword evidence="10 21" id="KW-0418">Kinase</keyword>
<evidence type="ECO:0000256" key="3">
    <source>
        <dbReference type="ARBA" id="ARBA00012438"/>
    </source>
</evidence>
<dbReference type="Pfam" id="PF02743">
    <property type="entry name" value="dCache_1"/>
    <property type="match status" value="1"/>
</dbReference>
<dbReference type="Pfam" id="PF13426">
    <property type="entry name" value="PAS_9"/>
    <property type="match status" value="1"/>
</dbReference>
<gene>
    <name evidence="21" type="ORF">ADIMK_2297</name>
</gene>
<keyword evidence="4" id="KW-1003">Cell membrane</keyword>
<dbReference type="Gene3D" id="3.30.565.10">
    <property type="entry name" value="Histidine kinase-like ATPase, C-terminal domain"/>
    <property type="match status" value="1"/>
</dbReference>
<keyword evidence="7" id="KW-0808">Transferase</keyword>
<dbReference type="SUPFAM" id="SSF55785">
    <property type="entry name" value="PYP-like sensor domain (PAS domain)"/>
    <property type="match status" value="1"/>
</dbReference>
<evidence type="ECO:0000256" key="7">
    <source>
        <dbReference type="ARBA" id="ARBA00022679"/>
    </source>
</evidence>
<keyword evidence="6" id="KW-0597">Phosphoprotein</keyword>
<dbReference type="Proteomes" id="UP000028252">
    <property type="component" value="Unassembled WGS sequence"/>
</dbReference>
<comment type="caution">
    <text evidence="21">The sequence shown here is derived from an EMBL/GenBank/DDBJ whole genome shotgun (WGS) entry which is preliminary data.</text>
</comment>
<dbReference type="Gene3D" id="1.10.287.130">
    <property type="match status" value="1"/>
</dbReference>
<keyword evidence="13" id="KW-0902">Two-component regulatory system</keyword>
<keyword evidence="22" id="KW-1185">Reference proteome</keyword>
<dbReference type="Pfam" id="PF00512">
    <property type="entry name" value="HisKA"/>
    <property type="match status" value="1"/>
</dbReference>
<dbReference type="InterPro" id="IPR035965">
    <property type="entry name" value="PAS-like_dom_sf"/>
</dbReference>
<keyword evidence="8 17" id="KW-0812">Transmembrane</keyword>
<sequence length="764" mass="85660">MAVESGHPLSSLRAYRPLLIILLLTLFVLLMVETAVVSRQQAIADLQQKAESHLDRYMLSLQQRLDRYKDLPHLLATHSELVSALDAPEGDPAIVSANQYLEQVNTVMGTTDAYLMNAKGVTVAASNWRSETTFIGRDFSFRPYFQDALKGQEGRYFALGTTSKKRGYYFSYPLRDGGVIRGVVVVKVDLHDVERHWSNSQIDLLVTDPDGVIFISTRPEWKFRSLQPLSTQDMQRIVDSLRYGDYQLTSLDIIKREQLERDGELITLLDSREIENEALDGLQPRQFLHQRKSVPGFGLSVSVLASLEPVEDAMLGATLLVGFSTAAITLLVLFLLARRRIFKERALFQKREMVALEENEARVRAIIDNTHAGLVMLDESGSIESINPTAEHLFGYDLNQIRGHYFSQLLAQEDRAACWRHILSDEPDQPELLAVEASGLRHDGSQVPLEVHINRMQLASVRHYIVTLHDLTERKEQEQQLKAAREALETRVQERTADLSRANAKLLEEMEQHSHTQNELIQTAKLAVIGQMSAGINHELNQPLTAIRNYADNARAFLQCGKLDTVNGNLEEISGLIERMSRIIHPLKEFARKSSGSTELVCLQAVRDGAMSLMYGRFEKEKVAVSWPPGLSGYYVLGDILRLEQVLVNLLSNAVQAMEQTEARRIEVGVEVQGKWLKLSVHDSGPGIPAADLERIFEPFYTTKKSGQGLGLGLSISHRIIETLGGQLRAANHPDGGAVFTIELPRGVRPEMTIHPSESNDEQE</sequence>
<evidence type="ECO:0000256" key="5">
    <source>
        <dbReference type="ARBA" id="ARBA00022519"/>
    </source>
</evidence>
<keyword evidence="9" id="KW-0547">Nucleotide-binding</keyword>
<name>A0A081FYB3_9GAMM</name>
<dbReference type="AlphaFoldDB" id="A0A081FYB3"/>
<dbReference type="SMART" id="SM00387">
    <property type="entry name" value="HATPase_c"/>
    <property type="match status" value="1"/>
</dbReference>
<dbReference type="OrthoDB" id="1931120at2"/>
<dbReference type="InterPro" id="IPR005467">
    <property type="entry name" value="His_kinase_dom"/>
</dbReference>
<feature type="domain" description="PAS" evidence="19">
    <location>
        <begin position="359"/>
        <end position="415"/>
    </location>
</feature>
<evidence type="ECO:0000259" key="19">
    <source>
        <dbReference type="PROSITE" id="PS50112"/>
    </source>
</evidence>
<evidence type="ECO:0000256" key="1">
    <source>
        <dbReference type="ARBA" id="ARBA00000085"/>
    </source>
</evidence>
<dbReference type="SUPFAM" id="SSF103190">
    <property type="entry name" value="Sensory domain-like"/>
    <property type="match status" value="1"/>
</dbReference>
<dbReference type="Pfam" id="PF02518">
    <property type="entry name" value="HATPase_c"/>
    <property type="match status" value="1"/>
</dbReference>
<evidence type="ECO:0000256" key="11">
    <source>
        <dbReference type="ARBA" id="ARBA00022840"/>
    </source>
</evidence>
<dbReference type="STRING" id="1232683.ADIMK_2297"/>
<dbReference type="InterPro" id="IPR029151">
    <property type="entry name" value="Sensor-like_sf"/>
</dbReference>
<evidence type="ECO:0000313" key="22">
    <source>
        <dbReference type="Proteomes" id="UP000028252"/>
    </source>
</evidence>
<dbReference type="InterPro" id="IPR000700">
    <property type="entry name" value="PAS-assoc_C"/>
</dbReference>
<dbReference type="PATRIC" id="fig|1232683.4.peg.2256"/>
<dbReference type="SMART" id="SM00091">
    <property type="entry name" value="PAS"/>
    <property type="match status" value="1"/>
</dbReference>
<dbReference type="Gene3D" id="3.30.450.20">
    <property type="entry name" value="PAS domain"/>
    <property type="match status" value="3"/>
</dbReference>
<dbReference type="InterPro" id="IPR036890">
    <property type="entry name" value="HATPase_C_sf"/>
</dbReference>
<dbReference type="PANTHER" id="PTHR43065">
    <property type="entry name" value="SENSOR HISTIDINE KINASE"/>
    <property type="match status" value="1"/>
</dbReference>
<dbReference type="PROSITE" id="PS50113">
    <property type="entry name" value="PAC"/>
    <property type="match status" value="1"/>
</dbReference>
<evidence type="ECO:0000256" key="2">
    <source>
        <dbReference type="ARBA" id="ARBA00004429"/>
    </source>
</evidence>
<feature type="coiled-coil region" evidence="16">
    <location>
        <begin position="471"/>
        <end position="505"/>
    </location>
</feature>
<organism evidence="21 22">
    <name type="scientific">Marinobacterium lacunae</name>
    <dbReference type="NCBI Taxonomy" id="1232683"/>
    <lineage>
        <taxon>Bacteria</taxon>
        <taxon>Pseudomonadati</taxon>
        <taxon>Pseudomonadota</taxon>
        <taxon>Gammaproteobacteria</taxon>
        <taxon>Oceanospirillales</taxon>
        <taxon>Oceanospirillaceae</taxon>
        <taxon>Marinobacterium</taxon>
    </lineage>
</organism>
<dbReference type="SUPFAM" id="SSF47384">
    <property type="entry name" value="Homodimeric domain of signal transducing histidine kinase"/>
    <property type="match status" value="1"/>
</dbReference>
<dbReference type="PROSITE" id="PS50109">
    <property type="entry name" value="HIS_KIN"/>
    <property type="match status" value="1"/>
</dbReference>
<dbReference type="GO" id="GO:0000155">
    <property type="term" value="F:phosphorelay sensor kinase activity"/>
    <property type="evidence" value="ECO:0007669"/>
    <property type="project" value="InterPro"/>
</dbReference>
<feature type="domain" description="PAC" evidence="20">
    <location>
        <begin position="433"/>
        <end position="483"/>
    </location>
</feature>
<dbReference type="eggNOG" id="COG4191">
    <property type="taxonomic scope" value="Bacteria"/>
</dbReference>
<keyword evidence="14 17" id="KW-0472">Membrane</keyword>
<evidence type="ECO:0000256" key="6">
    <source>
        <dbReference type="ARBA" id="ARBA00022553"/>
    </source>
</evidence>
<dbReference type="PROSITE" id="PS50112">
    <property type="entry name" value="PAS"/>
    <property type="match status" value="1"/>
</dbReference>
<keyword evidence="12 17" id="KW-1133">Transmembrane helix</keyword>
<proteinExistence type="predicted"/>
<dbReference type="PANTHER" id="PTHR43065:SF46">
    <property type="entry name" value="C4-DICARBOXYLATE TRANSPORT SENSOR PROTEIN DCTB"/>
    <property type="match status" value="1"/>
</dbReference>